<proteinExistence type="predicted"/>
<comment type="caution">
    <text evidence="1">The sequence shown here is derived from an EMBL/GenBank/DDBJ whole genome shotgun (WGS) entry which is preliminary data.</text>
</comment>
<dbReference type="EMBL" id="JRUN01000003">
    <property type="protein sequence ID" value="KHD86660.1"/>
    <property type="molecule type" value="Genomic_DNA"/>
</dbReference>
<dbReference type="Proteomes" id="UP000030588">
    <property type="component" value="Unassembled WGS sequence"/>
</dbReference>
<name>A0A0A6VEG5_9BACI</name>
<gene>
    <name evidence="1" type="ORF">NG54_02250</name>
</gene>
<accession>A0A0A6VEG5</accession>
<organism evidence="1 2">
    <name type="scientific">Heyndrickxia ginsengihumi</name>
    <dbReference type="NCBI Taxonomy" id="363870"/>
    <lineage>
        <taxon>Bacteria</taxon>
        <taxon>Bacillati</taxon>
        <taxon>Bacillota</taxon>
        <taxon>Bacilli</taxon>
        <taxon>Bacillales</taxon>
        <taxon>Bacillaceae</taxon>
        <taxon>Heyndrickxia</taxon>
    </lineage>
</organism>
<evidence type="ECO:0000313" key="1">
    <source>
        <dbReference type="EMBL" id="KHD86660.1"/>
    </source>
</evidence>
<dbReference type="AlphaFoldDB" id="A0A0A6VEG5"/>
<reference evidence="1 2" key="1">
    <citation type="submission" date="2014-10" db="EMBL/GenBank/DDBJ databases">
        <title>Draft genome of phytase producing Bacillus ginsengihumi strain M2.11.</title>
        <authorList>
            <person name="Toymentseva A."/>
            <person name="Boulygina E.A."/>
            <person name="Kazakov S.V."/>
            <person name="Kayumov I."/>
            <person name="Suleimanova A.D."/>
            <person name="Mardanova A.M."/>
            <person name="Maria S.N."/>
            <person name="Sergey M.Y."/>
            <person name="Sharipova M.R."/>
        </authorList>
    </citation>
    <scope>NUCLEOTIDE SEQUENCE [LARGE SCALE GENOMIC DNA]</scope>
    <source>
        <strain evidence="1 2">M2.11</strain>
    </source>
</reference>
<evidence type="ECO:0000313" key="2">
    <source>
        <dbReference type="Proteomes" id="UP000030588"/>
    </source>
</evidence>
<protein>
    <submittedName>
        <fullName evidence="1">Uncharacterized protein</fullName>
    </submittedName>
</protein>
<sequence>MIVLILIMVGIILVNTYRGKHDAKSSLNQHIHIAVQTFPSEGREHTTKPVKYKTFPPTLGPHNPYPAQYGFYNKTIPMNT</sequence>